<evidence type="ECO:0000256" key="1">
    <source>
        <dbReference type="ARBA" id="ARBA00001966"/>
    </source>
</evidence>
<dbReference type="OrthoDB" id="9808591at2"/>
<accession>A0A4U9RNB7</accession>
<evidence type="ECO:0000256" key="5">
    <source>
        <dbReference type="ARBA" id="ARBA00023014"/>
    </source>
</evidence>
<evidence type="ECO:0000313" key="7">
    <source>
        <dbReference type="EMBL" id="VTQ93702.1"/>
    </source>
</evidence>
<keyword evidence="4" id="KW-0408">Iron</keyword>
<dbReference type="Gene3D" id="3.20.20.70">
    <property type="entry name" value="Aldolase class I"/>
    <property type="match status" value="1"/>
</dbReference>
<protein>
    <submittedName>
        <fullName evidence="7">Radical SAM protein</fullName>
    </submittedName>
</protein>
<dbReference type="PANTHER" id="PTHR43273">
    <property type="entry name" value="ANAEROBIC SULFATASE-MATURATING ENZYME HOMOLOG ASLB-RELATED"/>
    <property type="match status" value="1"/>
</dbReference>
<dbReference type="GO" id="GO:0016491">
    <property type="term" value="F:oxidoreductase activity"/>
    <property type="evidence" value="ECO:0007669"/>
    <property type="project" value="InterPro"/>
</dbReference>
<dbReference type="InterPro" id="IPR058240">
    <property type="entry name" value="rSAM_sf"/>
</dbReference>
<dbReference type="GO" id="GO:0046872">
    <property type="term" value="F:metal ion binding"/>
    <property type="evidence" value="ECO:0007669"/>
    <property type="project" value="UniProtKB-KW"/>
</dbReference>
<dbReference type="NCBIfam" id="TIGR04085">
    <property type="entry name" value="rSAM_more_4Fe4S"/>
    <property type="match status" value="1"/>
</dbReference>
<keyword evidence="8" id="KW-1185">Reference proteome</keyword>
<evidence type="ECO:0000259" key="6">
    <source>
        <dbReference type="PROSITE" id="PS51918"/>
    </source>
</evidence>
<dbReference type="GO" id="GO:0051536">
    <property type="term" value="F:iron-sulfur cluster binding"/>
    <property type="evidence" value="ECO:0007669"/>
    <property type="project" value="UniProtKB-KW"/>
</dbReference>
<proteinExistence type="predicted"/>
<dbReference type="SFLD" id="SFLDG01386">
    <property type="entry name" value="main_SPASM_domain-containing"/>
    <property type="match status" value="1"/>
</dbReference>
<dbReference type="SFLD" id="SFLDG01384">
    <property type="entry name" value="thioether_bond_formation_requi"/>
    <property type="match status" value="1"/>
</dbReference>
<dbReference type="AlphaFoldDB" id="A0A4U9RNB7"/>
<dbReference type="InterPro" id="IPR007197">
    <property type="entry name" value="rSAM"/>
</dbReference>
<dbReference type="SFLD" id="SFLDG01067">
    <property type="entry name" value="SPASM/twitch_domain_containing"/>
    <property type="match status" value="1"/>
</dbReference>
<dbReference type="KEGG" id="hhw:NCTC503_02164"/>
<comment type="cofactor">
    <cofactor evidence="1">
        <name>[4Fe-4S] cluster</name>
        <dbReference type="ChEBI" id="CHEBI:49883"/>
    </cofactor>
</comment>
<dbReference type="Proteomes" id="UP000308489">
    <property type="component" value="Chromosome 1"/>
</dbReference>
<dbReference type="CDD" id="cd01335">
    <property type="entry name" value="Radical_SAM"/>
    <property type="match status" value="1"/>
</dbReference>
<dbReference type="PROSITE" id="PS51918">
    <property type="entry name" value="RADICAL_SAM"/>
    <property type="match status" value="1"/>
</dbReference>
<evidence type="ECO:0000256" key="2">
    <source>
        <dbReference type="ARBA" id="ARBA00022691"/>
    </source>
</evidence>
<dbReference type="InterPro" id="IPR023867">
    <property type="entry name" value="Sulphatase_maturase_rSAM"/>
</dbReference>
<dbReference type="SFLD" id="SFLDS00029">
    <property type="entry name" value="Radical_SAM"/>
    <property type="match status" value="1"/>
</dbReference>
<dbReference type="InterPro" id="IPR013785">
    <property type="entry name" value="Aldolase_TIM"/>
</dbReference>
<gene>
    <name evidence="7" type="primary">ydeM_3</name>
    <name evidence="7" type="ORF">NCTC503_02164</name>
</gene>
<evidence type="ECO:0000256" key="3">
    <source>
        <dbReference type="ARBA" id="ARBA00022723"/>
    </source>
</evidence>
<name>A0A4U9RNB7_HATHI</name>
<dbReference type="Pfam" id="PF04055">
    <property type="entry name" value="Radical_SAM"/>
    <property type="match status" value="1"/>
</dbReference>
<organism evidence="7 8">
    <name type="scientific">Hathewaya histolytica</name>
    <name type="common">Clostridium histolyticum</name>
    <dbReference type="NCBI Taxonomy" id="1498"/>
    <lineage>
        <taxon>Bacteria</taxon>
        <taxon>Bacillati</taxon>
        <taxon>Bacillota</taxon>
        <taxon>Clostridia</taxon>
        <taxon>Eubacteriales</taxon>
        <taxon>Clostridiaceae</taxon>
        <taxon>Hathewaya</taxon>
    </lineage>
</organism>
<dbReference type="SUPFAM" id="SSF102114">
    <property type="entry name" value="Radical SAM enzymes"/>
    <property type="match status" value="1"/>
</dbReference>
<evidence type="ECO:0000256" key="4">
    <source>
        <dbReference type="ARBA" id="ARBA00023004"/>
    </source>
</evidence>
<keyword evidence="2" id="KW-0949">S-adenosyl-L-methionine</keyword>
<keyword evidence="5" id="KW-0411">Iron-sulfur</keyword>
<sequence>MLFKIEDNIWFDNNKMLILRGNYSEDKYEEYISESPDIKIKNRFNEKWRPTITYLSAVNCNLKCSYCYADEGTYGDHHKKKYFTAETYIETFDHFYKMFDGIKAVSFFGGEPLLNYKHIKKFVEYIHNNYPKECIPEFGINTNGTIINSDIKEFLDKYKISMGTSLDGNKSLNDFNRKGDGIPSVYDKVVDTLNYLEDLDVHKIIQFTLTKVHVDEYEPGKLKKWLSELEKLNIEAYEIIPVTSNNKELKIDISDEKVLTKFKSMCEEMADYYLGKIASGKAEKVPRMFVGILMRIIQREYHQDCSAGYSFTITPDKIIYPCHCFSDKKEFALDFSELLTKNDFMNNKRFYEARLATREQVSECKECIAKNVCGAWCKGLTFVETGSLESVLEARCIMVKILVEKIVKFLVSEYPKNKENIRNNIIKYNNNALRRII</sequence>
<dbReference type="EMBL" id="LR590481">
    <property type="protein sequence ID" value="VTQ93702.1"/>
    <property type="molecule type" value="Genomic_DNA"/>
</dbReference>
<dbReference type="PANTHER" id="PTHR43273:SF8">
    <property type="entry name" value="RADICAL SAM DOMAIN PROTEIN"/>
    <property type="match status" value="1"/>
</dbReference>
<evidence type="ECO:0000313" key="8">
    <source>
        <dbReference type="Proteomes" id="UP000308489"/>
    </source>
</evidence>
<reference evidence="7 8" key="1">
    <citation type="submission" date="2019-05" db="EMBL/GenBank/DDBJ databases">
        <authorList>
            <consortium name="Pathogen Informatics"/>
        </authorList>
    </citation>
    <scope>NUCLEOTIDE SEQUENCE [LARGE SCALE GENOMIC DNA]</scope>
    <source>
        <strain evidence="7 8">NCTC503</strain>
    </source>
</reference>
<feature type="domain" description="Radical SAM core" evidence="6">
    <location>
        <begin position="46"/>
        <end position="276"/>
    </location>
</feature>
<keyword evidence="3" id="KW-0479">Metal-binding</keyword>
<dbReference type="RefSeq" id="WP_138210726.1">
    <property type="nucleotide sequence ID" value="NZ_CBCRUQ010000013.1"/>
</dbReference>
<dbReference type="InterPro" id="IPR023885">
    <property type="entry name" value="4Fe4S-binding_SPASM_dom"/>
</dbReference>